<dbReference type="SUPFAM" id="SSF49785">
    <property type="entry name" value="Galactose-binding domain-like"/>
    <property type="match status" value="1"/>
</dbReference>
<comment type="catalytic activity">
    <reaction evidence="1">
        <text>Hydrolysis of terminal non-reducing alpha-L-arabinofuranoside residues in alpha-L-arabinosides.</text>
        <dbReference type="EC" id="3.2.1.55"/>
    </reaction>
</comment>
<dbReference type="InterPro" id="IPR013320">
    <property type="entry name" value="ConA-like_dom_sf"/>
</dbReference>
<dbReference type="EMBL" id="STGX01000003">
    <property type="protein sequence ID" value="THV30708.1"/>
    <property type="molecule type" value="Genomic_DNA"/>
</dbReference>
<evidence type="ECO:0000256" key="5">
    <source>
        <dbReference type="ARBA" id="ARBA00022801"/>
    </source>
</evidence>
<name>A0A4S8PJ49_9ACTN</name>
<dbReference type="PANTHER" id="PTHR31776">
    <property type="entry name" value="ALPHA-L-ARABINOFURANOSIDASE 1"/>
    <property type="match status" value="1"/>
</dbReference>
<evidence type="ECO:0000256" key="3">
    <source>
        <dbReference type="ARBA" id="ARBA00012670"/>
    </source>
</evidence>
<keyword evidence="4 6" id="KW-0732">Signal</keyword>
<dbReference type="Gene3D" id="2.60.120.260">
    <property type="entry name" value="Galactose-binding domain-like"/>
    <property type="match status" value="1"/>
</dbReference>
<evidence type="ECO:0000256" key="6">
    <source>
        <dbReference type="SAM" id="SignalP"/>
    </source>
</evidence>
<dbReference type="GO" id="GO:0046373">
    <property type="term" value="P:L-arabinose metabolic process"/>
    <property type="evidence" value="ECO:0007669"/>
    <property type="project" value="InterPro"/>
</dbReference>
<comment type="similarity">
    <text evidence="2">Belongs to the glycosyl hydrolase 51 family.</text>
</comment>
<keyword evidence="9" id="KW-1185">Reference proteome</keyword>
<dbReference type="SMART" id="SM00813">
    <property type="entry name" value="Alpha-L-AF_C"/>
    <property type="match status" value="1"/>
</dbReference>
<dbReference type="Pfam" id="PF06964">
    <property type="entry name" value="Alpha-L-AF_C"/>
    <property type="match status" value="1"/>
</dbReference>
<dbReference type="Gene3D" id="2.60.120.560">
    <property type="entry name" value="Exo-inulinase, domain 1"/>
    <property type="match status" value="1"/>
</dbReference>
<dbReference type="EC" id="3.2.1.55" evidence="3"/>
<dbReference type="SUPFAM" id="SSF49899">
    <property type="entry name" value="Concanavalin A-like lectins/glucanases"/>
    <property type="match status" value="1"/>
</dbReference>
<organism evidence="8 9">
    <name type="scientific">Glycomyces paridis</name>
    <dbReference type="NCBI Taxonomy" id="2126555"/>
    <lineage>
        <taxon>Bacteria</taxon>
        <taxon>Bacillati</taxon>
        <taxon>Actinomycetota</taxon>
        <taxon>Actinomycetes</taxon>
        <taxon>Glycomycetales</taxon>
        <taxon>Glycomycetaceae</taxon>
        <taxon>Glycomyces</taxon>
    </lineage>
</organism>
<dbReference type="Pfam" id="PF02018">
    <property type="entry name" value="CBM_4_9"/>
    <property type="match status" value="1"/>
</dbReference>
<dbReference type="InterPro" id="IPR017853">
    <property type="entry name" value="GH"/>
</dbReference>
<dbReference type="RefSeq" id="WP_136528572.1">
    <property type="nucleotide sequence ID" value="NZ_STGX01000003.1"/>
</dbReference>
<dbReference type="PANTHER" id="PTHR31776:SF26">
    <property type="entry name" value="SECRETED ARABINOSIDASE"/>
    <property type="match status" value="1"/>
</dbReference>
<dbReference type="SUPFAM" id="SSF51445">
    <property type="entry name" value="(Trans)glycosidases"/>
    <property type="match status" value="1"/>
</dbReference>
<evidence type="ECO:0000256" key="1">
    <source>
        <dbReference type="ARBA" id="ARBA00001462"/>
    </source>
</evidence>
<feature type="chain" id="PRO_5020825191" description="non-reducing end alpha-L-arabinofuranosidase" evidence="6">
    <location>
        <begin position="31"/>
        <end position="824"/>
    </location>
</feature>
<evidence type="ECO:0000256" key="2">
    <source>
        <dbReference type="ARBA" id="ARBA00007186"/>
    </source>
</evidence>
<evidence type="ECO:0000313" key="8">
    <source>
        <dbReference type="EMBL" id="THV30708.1"/>
    </source>
</evidence>
<feature type="signal peptide" evidence="6">
    <location>
        <begin position="1"/>
        <end position="30"/>
    </location>
</feature>
<dbReference type="Proteomes" id="UP000305792">
    <property type="component" value="Unassembled WGS sequence"/>
</dbReference>
<comment type="caution">
    <text evidence="8">The sequence shown here is derived from an EMBL/GenBank/DDBJ whole genome shotgun (WGS) entry which is preliminary data.</text>
</comment>
<dbReference type="InterPro" id="IPR008979">
    <property type="entry name" value="Galactose-bd-like_sf"/>
</dbReference>
<sequence length="824" mass="89493">MKFPTSTRAVTLAAAAAVAISSLTASEAAAQDADARIDVDLSDATAISDELYGLFYEDINHAADGGLYAELVQNRSFEFSAADEGSYHPLTAWQVTGTAAVADEHPLNDANPSYLSAAAGTAIVNAGYNTGMAFADGDDYDLSVWASADAPTELRVALLDADGNPLSATEKIRVKGNGQWKRYEAELTADADATTGRLAVTTTGAADLDMVSLFPEDTYRGRENGLRADLAELIADLDPGFLRFPGGCIVNTGSFDPDSRERAYNWKDTVGPVEERPTNHNFWGYNQSYGLGYFEYFQFAEDIGAEPLPVVPVGVTGCGDSAEITDPEELDRWVQDTLDLIEFANGPVTSEWGSVRASMGHRKPFGLEKIGLGNEEYKEQYYANYPAFQDAIREAYPDIEIVANSGVDDTGDVFDRSWEFAREQGADLVDEHYYNSPEWFFSNNERYDSYDRQGPHVFVGEYASRSNTWWSALSEASYLTGIERNGDVVDMASYAPLLSNIDYVDWAPDMIWFDNHRTVKSASYEVQHLFANNAGDEVLASTLDASPIASPDIAGGIGLATWNTAATYDDVTVTGADGAPLFADDFADGAADWTVGGNTAGVWEAADGAYSQTALVEDARSTAGSADWSNYTLELQATKTAGSEGFLVMFGVQGTGDYYWWNLGGWNNTTSAVEKATGGGKSTLVNHDTVIETGRTYDLKIEVSGRTITGYVDGVEAFSVVDEQQIEPLYQVVTRDERTGEITLKVVNAQDRAMTTDVNLDGRTLKDKAEVTTIACDPACDNLLGEEQVAYPVTEQVRGLGNEFTYEFEPYSVTFITLKPQGRH</sequence>
<keyword evidence="5" id="KW-0378">Hydrolase</keyword>
<proteinExistence type="inferred from homology"/>
<evidence type="ECO:0000313" key="9">
    <source>
        <dbReference type="Proteomes" id="UP000305792"/>
    </source>
</evidence>
<dbReference type="InterPro" id="IPR051563">
    <property type="entry name" value="Glycosyl_Hydrolase_51"/>
</dbReference>
<dbReference type="Pfam" id="PF22848">
    <property type="entry name" value="ASD1_dom"/>
    <property type="match status" value="1"/>
</dbReference>
<dbReference type="Gene3D" id="3.20.20.80">
    <property type="entry name" value="Glycosidases"/>
    <property type="match status" value="1"/>
</dbReference>
<dbReference type="GO" id="GO:0046556">
    <property type="term" value="F:alpha-L-arabinofuranosidase activity"/>
    <property type="evidence" value="ECO:0007669"/>
    <property type="project" value="UniProtKB-EC"/>
</dbReference>
<gene>
    <name evidence="8" type="ORF">E9998_04805</name>
</gene>
<evidence type="ECO:0000256" key="4">
    <source>
        <dbReference type="ARBA" id="ARBA00022729"/>
    </source>
</evidence>
<dbReference type="AlphaFoldDB" id="A0A4S8PJ49"/>
<dbReference type="InterPro" id="IPR003305">
    <property type="entry name" value="CenC_carb-bd"/>
</dbReference>
<evidence type="ECO:0000259" key="7">
    <source>
        <dbReference type="SMART" id="SM00813"/>
    </source>
</evidence>
<dbReference type="SUPFAM" id="SSF51011">
    <property type="entry name" value="Glycosyl hydrolase domain"/>
    <property type="match status" value="1"/>
</dbReference>
<dbReference type="InterPro" id="IPR055235">
    <property type="entry name" value="ASD1_cat"/>
</dbReference>
<dbReference type="OrthoDB" id="9758923at2"/>
<feature type="domain" description="Alpha-L-arabinofuranosidase C-terminal" evidence="7">
    <location>
        <begin position="460"/>
        <end position="812"/>
    </location>
</feature>
<reference evidence="8 9" key="1">
    <citation type="journal article" date="2018" name="Int. J. Syst. Evol. Microbiol.">
        <title>Glycomyces paridis sp. nov., isolated from the medicinal plant Paris polyphylla.</title>
        <authorList>
            <person name="Fang X.M."/>
            <person name="Bai J.L."/>
            <person name="Su J."/>
            <person name="Zhao L.L."/>
            <person name="Liu H.Y."/>
            <person name="Ma B.P."/>
            <person name="Zhang Y.Q."/>
            <person name="Yu L.Y."/>
        </authorList>
    </citation>
    <scope>NUCLEOTIDE SEQUENCE [LARGE SCALE GENOMIC DNA]</scope>
    <source>
        <strain evidence="8 9">CPCC 204357</strain>
    </source>
</reference>
<protein>
    <recommendedName>
        <fullName evidence="3">non-reducing end alpha-L-arabinofuranosidase</fullName>
        <ecNumber evidence="3">3.2.1.55</ecNumber>
    </recommendedName>
</protein>
<dbReference type="InterPro" id="IPR010720">
    <property type="entry name" value="Alpha-L-AF_C"/>
</dbReference>
<accession>A0A4S8PJ49</accession>